<dbReference type="Gene3D" id="1.20.5.170">
    <property type="match status" value="1"/>
</dbReference>
<evidence type="ECO:0000256" key="5">
    <source>
        <dbReference type="SAM" id="MobiDB-lite"/>
    </source>
</evidence>
<dbReference type="AlphaFoldDB" id="G5BRN3"/>
<dbReference type="SUPFAM" id="SSF57997">
    <property type="entry name" value="Tropomyosin"/>
    <property type="match status" value="1"/>
</dbReference>
<comment type="similarity">
    <text evidence="1">Belongs to the tropomyosin family.</text>
</comment>
<dbReference type="InterPro" id="IPR000533">
    <property type="entry name" value="Tropomyosin"/>
</dbReference>
<gene>
    <name evidence="6" type="ORF">GW7_05536</name>
</gene>
<evidence type="ECO:0000256" key="4">
    <source>
        <dbReference type="ARBA" id="ARBA00023203"/>
    </source>
</evidence>
<feature type="region of interest" description="Disordered" evidence="5">
    <location>
        <begin position="67"/>
        <end position="96"/>
    </location>
</feature>
<dbReference type="PANTHER" id="PTHR19269">
    <property type="entry name" value="TROPOMYOSIN"/>
    <property type="match status" value="1"/>
</dbReference>
<keyword evidence="4" id="KW-0009">Actin-binding</keyword>
<evidence type="ECO:0000256" key="1">
    <source>
        <dbReference type="ARBA" id="ARBA00009036"/>
    </source>
</evidence>
<proteinExistence type="inferred from homology"/>
<organism evidence="6 7">
    <name type="scientific">Heterocephalus glaber</name>
    <name type="common">Naked mole rat</name>
    <dbReference type="NCBI Taxonomy" id="10181"/>
    <lineage>
        <taxon>Eukaryota</taxon>
        <taxon>Metazoa</taxon>
        <taxon>Chordata</taxon>
        <taxon>Craniata</taxon>
        <taxon>Vertebrata</taxon>
        <taxon>Euteleostomi</taxon>
        <taxon>Mammalia</taxon>
        <taxon>Eutheria</taxon>
        <taxon>Euarchontoglires</taxon>
        <taxon>Glires</taxon>
        <taxon>Rodentia</taxon>
        <taxon>Hystricomorpha</taxon>
        <taxon>Bathyergidae</taxon>
        <taxon>Heterocephalus</taxon>
    </lineage>
</organism>
<sequence length="96" mass="11090">MAGISATEVVEHKIQVLQQQWREKGGLGNRLRPRWSPLNCKIQQVLEELDYAEEHLATALQKLEELEKGADESKRGMKVTEKGNLKDEEKMEFQKI</sequence>
<reference evidence="6 7" key="1">
    <citation type="journal article" date="2011" name="Nature">
        <title>Genome sequencing reveals insights into physiology and longevity of the naked mole rat.</title>
        <authorList>
            <person name="Kim E.B."/>
            <person name="Fang X."/>
            <person name="Fushan A.A."/>
            <person name="Huang Z."/>
            <person name="Lobanov A.V."/>
            <person name="Han L."/>
            <person name="Marino S.M."/>
            <person name="Sun X."/>
            <person name="Turanov A.A."/>
            <person name="Yang P."/>
            <person name="Yim S.H."/>
            <person name="Zhao X."/>
            <person name="Kasaikina M.V."/>
            <person name="Stoletzki N."/>
            <person name="Peng C."/>
            <person name="Polak P."/>
            <person name="Xiong Z."/>
            <person name="Kiezun A."/>
            <person name="Zhu Y."/>
            <person name="Chen Y."/>
            <person name="Kryukov G.V."/>
            <person name="Zhang Q."/>
            <person name="Peshkin L."/>
            <person name="Yang L."/>
            <person name="Bronson R.T."/>
            <person name="Buffenstein R."/>
            <person name="Wang B."/>
            <person name="Han C."/>
            <person name="Li Q."/>
            <person name="Chen L."/>
            <person name="Zhao W."/>
            <person name="Sunyaev S.R."/>
            <person name="Park T.J."/>
            <person name="Zhang G."/>
            <person name="Wang J."/>
            <person name="Gladyshev V.N."/>
        </authorList>
    </citation>
    <scope>NUCLEOTIDE SEQUENCE [LARGE SCALE GENOMIC DNA]</scope>
</reference>
<name>G5BRN3_HETGA</name>
<dbReference type="Proteomes" id="UP000006813">
    <property type="component" value="Unassembled WGS sequence"/>
</dbReference>
<evidence type="ECO:0000313" key="6">
    <source>
        <dbReference type="EMBL" id="EHB11944.1"/>
    </source>
</evidence>
<dbReference type="EMBL" id="JH171550">
    <property type="protein sequence ID" value="EHB11944.1"/>
    <property type="molecule type" value="Genomic_DNA"/>
</dbReference>
<dbReference type="STRING" id="10181.G5BRN3"/>
<evidence type="ECO:0000313" key="7">
    <source>
        <dbReference type="Proteomes" id="UP000006813"/>
    </source>
</evidence>
<dbReference type="Pfam" id="PF00261">
    <property type="entry name" value="Tropomyosin"/>
    <property type="match status" value="1"/>
</dbReference>
<accession>G5BRN3</accession>
<protein>
    <submittedName>
        <fullName evidence="6">Tropomyosin alpha-3 chain</fullName>
    </submittedName>
</protein>
<evidence type="ECO:0000256" key="2">
    <source>
        <dbReference type="ARBA" id="ARBA00023054"/>
    </source>
</evidence>
<keyword evidence="2" id="KW-0175">Coiled coil</keyword>
<evidence type="ECO:0000256" key="3">
    <source>
        <dbReference type="ARBA" id="ARBA00023179"/>
    </source>
</evidence>
<keyword evidence="3" id="KW-0514">Muscle protein</keyword>
<dbReference type="InParanoid" id="G5BRN3"/>
<dbReference type="GO" id="GO:0003779">
    <property type="term" value="F:actin binding"/>
    <property type="evidence" value="ECO:0007669"/>
    <property type="project" value="UniProtKB-KW"/>
</dbReference>